<name>A0AAQ3L3W7_9LILI</name>
<sequence>MERVLDLGIARDWSSKYRLLFWHLRNLMWLLGKWAIWIKSLKMAKECQISPPGQMAISAKQPKEPRSWAGLFRRTVKEDNWRFSEDLDGKIKRIQELADGKVIIAEEDIDKARNECRLVLYGKFFGRTPALDLVGSCCHYQGTKKFLYVSILFIGCSHLY</sequence>
<protein>
    <submittedName>
        <fullName evidence="1">Uncharacterized protein</fullName>
    </submittedName>
</protein>
<keyword evidence="2" id="KW-1185">Reference proteome</keyword>
<reference evidence="1 2" key="1">
    <citation type="submission" date="2023-10" db="EMBL/GenBank/DDBJ databases">
        <title>Chromosome-scale genome assembly provides insights into flower coloration mechanisms of Canna indica.</title>
        <authorList>
            <person name="Li C."/>
        </authorList>
    </citation>
    <scope>NUCLEOTIDE SEQUENCE [LARGE SCALE GENOMIC DNA]</scope>
    <source>
        <tissue evidence="1">Flower</tissue>
    </source>
</reference>
<dbReference type="Proteomes" id="UP001327560">
    <property type="component" value="Chromosome 9"/>
</dbReference>
<dbReference type="EMBL" id="CP136898">
    <property type="protein sequence ID" value="WOL19884.1"/>
    <property type="molecule type" value="Genomic_DNA"/>
</dbReference>
<proteinExistence type="predicted"/>
<accession>A0AAQ3L3W7</accession>
<evidence type="ECO:0000313" key="2">
    <source>
        <dbReference type="Proteomes" id="UP001327560"/>
    </source>
</evidence>
<dbReference type="AlphaFoldDB" id="A0AAQ3L3W7"/>
<evidence type="ECO:0000313" key="1">
    <source>
        <dbReference type="EMBL" id="WOL19884.1"/>
    </source>
</evidence>
<organism evidence="1 2">
    <name type="scientific">Canna indica</name>
    <name type="common">Indian-shot</name>
    <dbReference type="NCBI Taxonomy" id="4628"/>
    <lineage>
        <taxon>Eukaryota</taxon>
        <taxon>Viridiplantae</taxon>
        <taxon>Streptophyta</taxon>
        <taxon>Embryophyta</taxon>
        <taxon>Tracheophyta</taxon>
        <taxon>Spermatophyta</taxon>
        <taxon>Magnoliopsida</taxon>
        <taxon>Liliopsida</taxon>
        <taxon>Zingiberales</taxon>
        <taxon>Cannaceae</taxon>
        <taxon>Canna</taxon>
    </lineage>
</organism>
<gene>
    <name evidence="1" type="ORF">Cni_G28686</name>
</gene>